<dbReference type="GO" id="GO:0031902">
    <property type="term" value="C:late endosome membrane"/>
    <property type="evidence" value="ECO:0007669"/>
    <property type="project" value="TreeGrafter"/>
</dbReference>
<protein>
    <submittedName>
        <fullName evidence="4">Colon cancer-associated Mic1-like domain-containing protein</fullName>
    </submittedName>
</protein>
<feature type="region of interest" description="Disordered" evidence="1">
    <location>
        <begin position="439"/>
        <end position="517"/>
    </location>
</feature>
<proteinExistence type="predicted"/>
<dbReference type="PANTHER" id="PTHR12897">
    <property type="entry name" value="COLON CANCER-ASSOCIATED PROTEIN MIC1"/>
    <property type="match status" value="1"/>
</dbReference>
<dbReference type="AlphaFoldDB" id="A0A151ZJ11"/>
<feature type="region of interest" description="Disordered" evidence="1">
    <location>
        <begin position="530"/>
        <end position="559"/>
    </location>
</feature>
<accession>A0A151ZJ11</accession>
<sequence>MSVELAPLPFKIEKGEKFLSYDERLGQVIITSTNGIGFVYLDDPQAKRNYYCSDKPIKDAKFSPNIIYAAIKFSDNDIEILQLKTGVRYTHTCKNVKGSVIMGFFWTNNENLLIITNFSIELYQLADGQCKLIKDTKNLKILNFVFSAKYGVLLIYSGGNQIQPFLFRAQSFDKIPKFTVDSVQSPLELTNLFITRIHEKNYCIYGDHFNINIYELNLETIYKIRTIKLCLPGPNSIHFVDNLIIVHSELKISMVYDLKMIQKDRDLDPKKESVEFPISAIPMSLKELSNNNINSSSGSITSSNRDNYNEYSNNSQQSQQIQLYLKDWEYIHPHYIFERESGNWFEVSLNFDKISNFLQFDSHKIIPFLQDRTLANAKQALLALIKTIIEYKTENLEGIGKIFDELNRVLFQTLNRNNTELLQKQLSSANAVASTTQISGSGSSLSLSNSAGTAQSDKSRSLITAPPSSPSSPTTQSPNKDLWQKSSPQPNSSKSKLTLSNGSSPLGGGGNQIPHEDSLDLSIASSINKRSPTLKSDHDSQSTNNNGSSLNLRSTTVSRTTQNTYKAGNQFVPRASRLPQYILVNSVDMHEKVLYPIYEKIIIDQSNYNNSSNSSSHNSNNNSNSSNSTPTQVPINHHHQQQISGQREKNQFDSKYLISVVTEYIRSLSFASCPASDKLFDLLISLFVDNNMFSQLHQYLQYYAIQDSENIAYKLLSIGEIYPPALQLSLDMFKRLQKPNIIISTLLERKQLLPAIRLLRSIRDSDVEFYQELLTPYSVSLFLKEASAQNNDTLFFSVFKYFENYNHISTANPIFEKYIKLFQEKFGVTHLIYLKKHLSHDTNNSRSNSPKLISSQ</sequence>
<dbReference type="FunCoup" id="A0A151ZJ11">
    <property type="interactions" value="35"/>
</dbReference>
<keyword evidence="5" id="KW-1185">Reference proteome</keyword>
<feature type="compositionally biased region" description="Low complexity" evidence="1">
    <location>
        <begin position="471"/>
        <end position="504"/>
    </location>
</feature>
<feature type="domain" description="Mic1" evidence="2">
    <location>
        <begin position="609"/>
        <end position="816"/>
    </location>
</feature>
<dbReference type="InterPro" id="IPR009755">
    <property type="entry name" value="RMC1_C"/>
</dbReference>
<evidence type="ECO:0000313" key="5">
    <source>
        <dbReference type="Proteomes" id="UP000076078"/>
    </source>
</evidence>
<dbReference type="OMA" id="INSHDMY"/>
<dbReference type="PANTHER" id="PTHR12897:SF4">
    <property type="entry name" value="REGULATOR OF MON1-CCZ1 COMPLEX"/>
    <property type="match status" value="1"/>
</dbReference>
<dbReference type="GO" id="GO:0010506">
    <property type="term" value="P:regulation of autophagy"/>
    <property type="evidence" value="ECO:0007669"/>
    <property type="project" value="InterPro"/>
</dbReference>
<evidence type="ECO:0000313" key="4">
    <source>
        <dbReference type="EMBL" id="KYQ93988.1"/>
    </source>
</evidence>
<comment type="caution">
    <text evidence="4">The sequence shown here is derived from an EMBL/GenBank/DDBJ whole genome shotgun (WGS) entry which is preliminary data.</text>
</comment>
<feature type="domain" description="Regulator of MON1-CCZ1 complex N-terminal" evidence="3">
    <location>
        <begin position="20"/>
        <end position="126"/>
    </location>
</feature>
<name>A0A151ZJ11_TIELA</name>
<dbReference type="EMBL" id="LODT01000023">
    <property type="protein sequence ID" value="KYQ93988.1"/>
    <property type="molecule type" value="Genomic_DNA"/>
</dbReference>
<dbReference type="GO" id="GO:0005765">
    <property type="term" value="C:lysosomal membrane"/>
    <property type="evidence" value="ECO:0007669"/>
    <property type="project" value="TreeGrafter"/>
</dbReference>
<dbReference type="OrthoDB" id="26384at2759"/>
<evidence type="ECO:0000256" key="1">
    <source>
        <dbReference type="SAM" id="MobiDB-lite"/>
    </source>
</evidence>
<dbReference type="InterPro" id="IPR040371">
    <property type="entry name" value="RMC1"/>
</dbReference>
<evidence type="ECO:0000259" key="3">
    <source>
        <dbReference type="Pfam" id="PF21029"/>
    </source>
</evidence>
<feature type="compositionally biased region" description="Polar residues" evidence="1">
    <location>
        <begin position="541"/>
        <end position="559"/>
    </location>
</feature>
<organism evidence="4 5">
    <name type="scientific">Tieghemostelium lacteum</name>
    <name type="common">Slime mold</name>
    <name type="synonym">Dictyostelium lacteum</name>
    <dbReference type="NCBI Taxonomy" id="361077"/>
    <lineage>
        <taxon>Eukaryota</taxon>
        <taxon>Amoebozoa</taxon>
        <taxon>Evosea</taxon>
        <taxon>Eumycetozoa</taxon>
        <taxon>Dictyostelia</taxon>
        <taxon>Dictyosteliales</taxon>
        <taxon>Raperosteliaceae</taxon>
        <taxon>Tieghemostelium</taxon>
    </lineage>
</organism>
<feature type="compositionally biased region" description="Low complexity" evidence="1">
    <location>
        <begin position="609"/>
        <end position="628"/>
    </location>
</feature>
<reference evidence="4 5" key="1">
    <citation type="submission" date="2015-12" db="EMBL/GenBank/DDBJ databases">
        <title>Dictyostelia acquired genes for synthesis and detection of signals that induce cell-type specialization by lateral gene transfer from prokaryotes.</title>
        <authorList>
            <person name="Gloeckner G."/>
            <person name="Schaap P."/>
        </authorList>
    </citation>
    <scope>NUCLEOTIDE SEQUENCE [LARGE SCALE GENOMIC DNA]</scope>
    <source>
        <strain evidence="4 5">TK</strain>
    </source>
</reference>
<dbReference type="Pfam" id="PF07035">
    <property type="entry name" value="RMC1_C"/>
    <property type="match status" value="1"/>
</dbReference>
<dbReference type="InParanoid" id="A0A151ZJ11"/>
<dbReference type="Proteomes" id="UP000076078">
    <property type="component" value="Unassembled WGS sequence"/>
</dbReference>
<dbReference type="InterPro" id="IPR049040">
    <property type="entry name" value="RMC1_N"/>
</dbReference>
<dbReference type="Pfam" id="PF21029">
    <property type="entry name" value="RMC1_N"/>
    <property type="match status" value="1"/>
</dbReference>
<evidence type="ECO:0000259" key="2">
    <source>
        <dbReference type="Pfam" id="PF07035"/>
    </source>
</evidence>
<dbReference type="SUPFAM" id="SSF50978">
    <property type="entry name" value="WD40 repeat-like"/>
    <property type="match status" value="1"/>
</dbReference>
<feature type="compositionally biased region" description="Low complexity" evidence="1">
    <location>
        <begin position="439"/>
        <end position="454"/>
    </location>
</feature>
<gene>
    <name evidence="4" type="ORF">DLAC_04882</name>
</gene>
<dbReference type="GO" id="GO:0035658">
    <property type="term" value="C:Mon1-Ccz1 complex"/>
    <property type="evidence" value="ECO:0007669"/>
    <property type="project" value="InterPro"/>
</dbReference>
<dbReference type="InterPro" id="IPR036322">
    <property type="entry name" value="WD40_repeat_dom_sf"/>
</dbReference>
<feature type="region of interest" description="Disordered" evidence="1">
    <location>
        <begin position="609"/>
        <end position="648"/>
    </location>
</feature>